<name>A0A9W8Y6W8_9PLEO</name>
<gene>
    <name evidence="2" type="ORF">N0V83_005347</name>
</gene>
<dbReference type="AlphaFoldDB" id="A0A9W8Y6W8"/>
<evidence type="ECO:0000313" key="2">
    <source>
        <dbReference type="EMBL" id="KAJ4369585.1"/>
    </source>
</evidence>
<dbReference type="PANTHER" id="PTHR41775:SF1">
    <property type="entry name" value="PEPTIDASE M6-LIKE DOMAIN-CONTAINING PROTEIN"/>
    <property type="match status" value="1"/>
</dbReference>
<protein>
    <recommendedName>
        <fullName evidence="1">Peptidase M6-like domain-containing protein</fullName>
    </recommendedName>
</protein>
<dbReference type="SUPFAM" id="SSF55486">
    <property type="entry name" value="Metalloproteases ('zincins'), catalytic domain"/>
    <property type="match status" value="1"/>
</dbReference>
<comment type="caution">
    <text evidence="2">The sequence shown here is derived from an EMBL/GenBank/DDBJ whole genome shotgun (WGS) entry which is preliminary data.</text>
</comment>
<dbReference type="InterPro" id="IPR035992">
    <property type="entry name" value="Ricin_B-like_lectins"/>
</dbReference>
<dbReference type="CDD" id="cd00161">
    <property type="entry name" value="beta-trefoil_Ricin-like"/>
    <property type="match status" value="1"/>
</dbReference>
<dbReference type="Pfam" id="PF05547">
    <property type="entry name" value="Peptidase_M6"/>
    <property type="match status" value="1"/>
</dbReference>
<dbReference type="OrthoDB" id="9986966at2759"/>
<feature type="domain" description="Peptidase M6-like" evidence="1">
    <location>
        <begin position="6"/>
        <end position="209"/>
    </location>
</feature>
<accession>A0A9W8Y6W8</accession>
<dbReference type="GO" id="GO:0008233">
    <property type="term" value="F:peptidase activity"/>
    <property type="evidence" value="ECO:0007669"/>
    <property type="project" value="InterPro"/>
</dbReference>
<proteinExistence type="predicted"/>
<dbReference type="Proteomes" id="UP001140560">
    <property type="component" value="Unassembled WGS sequence"/>
</dbReference>
<dbReference type="NCBIfam" id="TIGR03296">
    <property type="entry name" value="M6dom_TIGR03296"/>
    <property type="match status" value="1"/>
</dbReference>
<dbReference type="GO" id="GO:0006508">
    <property type="term" value="P:proteolysis"/>
    <property type="evidence" value="ECO:0007669"/>
    <property type="project" value="InterPro"/>
</dbReference>
<reference evidence="2" key="1">
    <citation type="submission" date="2022-10" db="EMBL/GenBank/DDBJ databases">
        <title>Tapping the CABI collections for fungal endophytes: first genome assemblies for Collariella, Neodidymelliopsis, Ascochyta clinopodiicola, Didymella pomorum, Didymosphaeria variabile, Neocosmospora piperis and Neocucurbitaria cava.</title>
        <authorList>
            <person name="Hill R."/>
        </authorList>
    </citation>
    <scope>NUCLEOTIDE SEQUENCE</scope>
    <source>
        <strain evidence="2">IMI 356814</strain>
    </source>
</reference>
<evidence type="ECO:0000259" key="1">
    <source>
        <dbReference type="Pfam" id="PF05547"/>
    </source>
</evidence>
<organism evidence="2 3">
    <name type="scientific">Neocucurbitaria cava</name>
    <dbReference type="NCBI Taxonomy" id="798079"/>
    <lineage>
        <taxon>Eukaryota</taxon>
        <taxon>Fungi</taxon>
        <taxon>Dikarya</taxon>
        <taxon>Ascomycota</taxon>
        <taxon>Pezizomycotina</taxon>
        <taxon>Dothideomycetes</taxon>
        <taxon>Pleosporomycetidae</taxon>
        <taxon>Pleosporales</taxon>
        <taxon>Pleosporineae</taxon>
        <taxon>Cucurbitariaceae</taxon>
        <taxon>Neocucurbitaria</taxon>
    </lineage>
</organism>
<dbReference type="InterPro" id="IPR008757">
    <property type="entry name" value="Peptidase_M6-like_domain"/>
</dbReference>
<sequence>MAASTKERMQDLWFSANRRVPTGSVTEYFSEVSNGAISLRGEVVGPFTLPNQKSHYANNQCGRGWPEPNSQTMANDAFDAAFGNVDFDFKMFDNDGNGYVDAFVVVHAGRDAAETGQANDIWSVKWTLPAEREADGAKVYGFLTVAEDAKCGVCAHEIGHLVFGWPDLYDTDYESSGTGNWCLMSFGCWGSGGDRPVHPSAWCKANQGWVETITEMENHEITLEDVKAGRKVHRLWTNGDASSQEYFLIENRQLIGFDQYLPAGGLLIWHIDDSAWSNTDESHPKVKLIQADGLELLKGNWGRGDVGDVFPGFVQNCTFNSASNPNSRAYSGEDTLVSVTDIPAPSPSMTFNITVKRDNRPARSTFDSKMWYRLKNTYHPDTHCLDVINDNSYDSTGLLKMARDGRYSGQHWQIKSNGDGTYFLRTLFLGPNRQLDTLAHDKTTPILQPTAFVMNQFWQITPWGDGTWCLTNAYSGQYQCMDTMEGSGKMRISAVDAARMTQRWTIIPMREITEEGF</sequence>
<dbReference type="PANTHER" id="PTHR41775">
    <property type="entry name" value="SECRETED PROTEIN-RELATED"/>
    <property type="match status" value="1"/>
</dbReference>
<dbReference type="EMBL" id="JAPEUY010000009">
    <property type="protein sequence ID" value="KAJ4369585.1"/>
    <property type="molecule type" value="Genomic_DNA"/>
</dbReference>
<dbReference type="Gene3D" id="2.80.10.50">
    <property type="match status" value="1"/>
</dbReference>
<evidence type="ECO:0000313" key="3">
    <source>
        <dbReference type="Proteomes" id="UP001140560"/>
    </source>
</evidence>
<dbReference type="PROSITE" id="PS50231">
    <property type="entry name" value="RICIN_B_LECTIN"/>
    <property type="match status" value="1"/>
</dbReference>
<keyword evidence="3" id="KW-1185">Reference proteome</keyword>
<dbReference type="SUPFAM" id="SSF50370">
    <property type="entry name" value="Ricin B-like lectins"/>
    <property type="match status" value="1"/>
</dbReference>